<feature type="compositionally biased region" description="Polar residues" evidence="1">
    <location>
        <begin position="180"/>
        <end position="190"/>
    </location>
</feature>
<gene>
    <name evidence="2" type="ORF">D0865_05534</name>
</gene>
<feature type="region of interest" description="Disordered" evidence="1">
    <location>
        <begin position="441"/>
        <end position="483"/>
    </location>
</feature>
<evidence type="ECO:0000313" key="3">
    <source>
        <dbReference type="Proteomes" id="UP000270230"/>
    </source>
</evidence>
<feature type="compositionally biased region" description="Polar residues" evidence="1">
    <location>
        <begin position="273"/>
        <end position="286"/>
    </location>
</feature>
<sequence length="686" mass="75101">MKRFKALPGQEGDPYIAEFRPLASSKRPVSWPETEDITDNNGRPKMPPGYKGGFVVQGDVDFVEARRRTQDIRRCMSSEWKARKAVGSDRRTTRSSSGGGQSANQSTIAQEDKIGEVITLASSRGHRSATKSSTMQLDEPDTMLQRETVPEISFCDCPKHHTPKSATQNEMVRARPRPASRSQGPEVSLQTPPPNLLAQCKTCRTCGNPKVSRKNRDTDIRQRQLKYAPQSGGSPSRERVPSTSATVQHLRVSEASDSSVQPAPSRAARFANGNDSPSVGASSASLPQKRKRSSQPVEGRKSGSVEPRPSPMVKLPIIGQRQSPEAPSLQDGGQTMDRGDSLGNQANEHPGTAVPDGQMGDNDEDSFDHFARNSPAPLRDSSVQLAEDSPVQFPGDKMFSRVSVSSSILSYQNGPPMLDRASEPSRQRAAIAEMRCGTNNANGQIGLGTHPTEGGNPRAAAESTRQTHMPLEHNPNEVGETYTKNQARRADTMLVLPTGSPHIDQQAQDYPTSTLQHQLTPTVDQHDGITDGQYEHAHNDTSLDRGQEFRGEQYATPASLEGSHQRRDSLMPGRRTTAYTPAPSAESAISSSERPTLQMEIVDLTNSDDESPSSAIKRPTNQTTTDSDEEDEEELAELSLKCKMLKKEMEYLALQERKDKVVKRISRRKAIRAIKSEPSGIVKSEQ</sequence>
<feature type="region of interest" description="Disordered" evidence="1">
    <location>
        <begin position="24"/>
        <end position="52"/>
    </location>
</feature>
<feature type="compositionally biased region" description="Low complexity" evidence="1">
    <location>
        <begin position="581"/>
        <end position="593"/>
    </location>
</feature>
<dbReference type="Proteomes" id="UP000270230">
    <property type="component" value="Unassembled WGS sequence"/>
</dbReference>
<feature type="region of interest" description="Disordered" evidence="1">
    <location>
        <begin position="80"/>
        <end position="397"/>
    </location>
</feature>
<evidence type="ECO:0000313" key="2">
    <source>
        <dbReference type="EMBL" id="RMY52924.1"/>
    </source>
</evidence>
<feature type="compositionally biased region" description="Acidic residues" evidence="1">
    <location>
        <begin position="626"/>
        <end position="635"/>
    </location>
</feature>
<reference evidence="2 3" key="1">
    <citation type="journal article" date="2018" name="BMC Genomics">
        <title>Genomic evidence for intraspecific hybridization in a clonal and extremely halotolerant yeast.</title>
        <authorList>
            <person name="Gostincar C."/>
            <person name="Stajich J.E."/>
            <person name="Zupancic J."/>
            <person name="Zalar P."/>
            <person name="Gunde-Cimerman N."/>
        </authorList>
    </citation>
    <scope>NUCLEOTIDE SEQUENCE [LARGE SCALE GENOMIC DNA]</scope>
    <source>
        <strain evidence="2 3">EXF-151</strain>
    </source>
</reference>
<dbReference type="AlphaFoldDB" id="A0A3M7CLS7"/>
<dbReference type="EMBL" id="QWIN01000370">
    <property type="protein sequence ID" value="RMY52924.1"/>
    <property type="molecule type" value="Genomic_DNA"/>
</dbReference>
<protein>
    <submittedName>
        <fullName evidence="2">Uncharacterized protein</fullName>
    </submittedName>
</protein>
<feature type="region of interest" description="Disordered" evidence="1">
    <location>
        <begin position="523"/>
        <end position="635"/>
    </location>
</feature>
<feature type="compositionally biased region" description="Basic and acidic residues" evidence="1">
    <location>
        <begin position="524"/>
        <end position="551"/>
    </location>
</feature>
<dbReference type="OrthoDB" id="3922570at2759"/>
<organism evidence="2 3">
    <name type="scientific">Hortaea werneckii</name>
    <name type="common">Black yeast</name>
    <name type="synonym">Cladosporium werneckii</name>
    <dbReference type="NCBI Taxonomy" id="91943"/>
    <lineage>
        <taxon>Eukaryota</taxon>
        <taxon>Fungi</taxon>
        <taxon>Dikarya</taxon>
        <taxon>Ascomycota</taxon>
        <taxon>Pezizomycotina</taxon>
        <taxon>Dothideomycetes</taxon>
        <taxon>Dothideomycetidae</taxon>
        <taxon>Mycosphaerellales</taxon>
        <taxon>Teratosphaeriaceae</taxon>
        <taxon>Hortaea</taxon>
    </lineage>
</organism>
<feature type="compositionally biased region" description="Basic and acidic residues" evidence="1">
    <location>
        <begin position="80"/>
        <end position="92"/>
    </location>
</feature>
<comment type="caution">
    <text evidence="2">The sequence shown here is derived from an EMBL/GenBank/DDBJ whole genome shotgun (WGS) entry which is preliminary data.</text>
</comment>
<dbReference type="VEuPathDB" id="FungiDB:BTJ68_10711"/>
<proteinExistence type="predicted"/>
<name>A0A3M7CLS7_HORWE</name>
<accession>A0A3M7CLS7</accession>
<evidence type="ECO:0000256" key="1">
    <source>
        <dbReference type="SAM" id="MobiDB-lite"/>
    </source>
</evidence>